<dbReference type="EMBL" id="CP101914">
    <property type="protein sequence ID" value="UUI03866.1"/>
    <property type="molecule type" value="Genomic_DNA"/>
</dbReference>
<dbReference type="Pfam" id="PF07238">
    <property type="entry name" value="PilZ"/>
    <property type="match status" value="1"/>
</dbReference>
<evidence type="ECO:0000313" key="3">
    <source>
        <dbReference type="Proteomes" id="UP001059773"/>
    </source>
</evidence>
<dbReference type="RefSeq" id="WP_256708879.1">
    <property type="nucleotide sequence ID" value="NZ_CP101914.1"/>
</dbReference>
<gene>
    <name evidence="2" type="ORF">NP439_04005</name>
</gene>
<evidence type="ECO:0000313" key="2">
    <source>
        <dbReference type="EMBL" id="UUI03866.1"/>
    </source>
</evidence>
<dbReference type="InterPro" id="IPR009875">
    <property type="entry name" value="PilZ_domain"/>
</dbReference>
<protein>
    <submittedName>
        <fullName evidence="2">PilZ domain-containing protein</fullName>
    </submittedName>
</protein>
<accession>A0ABY5JXT5</accession>
<organism evidence="2 3">
    <name type="scientific">Oceanobacillus jeddahense</name>
    <dbReference type="NCBI Taxonomy" id="1462527"/>
    <lineage>
        <taxon>Bacteria</taxon>
        <taxon>Bacillati</taxon>
        <taxon>Bacillota</taxon>
        <taxon>Bacilli</taxon>
        <taxon>Bacillales</taxon>
        <taxon>Bacillaceae</taxon>
        <taxon>Oceanobacillus</taxon>
    </lineage>
</organism>
<dbReference type="Proteomes" id="UP001059773">
    <property type="component" value="Chromosome"/>
</dbReference>
<keyword evidence="3" id="KW-1185">Reference proteome</keyword>
<sequence length="223" mass="25539">MGEGEKEYTGFWDGQLLEIITSEEKTYFTQLIGNKSDMLIQRPVNKQNVPMLVENGMAVTICFYDDEKGLSKFNTQLHLHSNGKITIDKPSSDAIKVVQRREFFRVKAMEEMHLTLPAAEDTDENLEETVKVTTHDISGGGVAFFSHSKIVEMDDEVTGILYLKMKKDTQKIAFKGRIVNVMKQPNQMIKNAIQFIDMREGTRSRIVQFCITKQIEIRNKLRG</sequence>
<evidence type="ECO:0000259" key="1">
    <source>
        <dbReference type="Pfam" id="PF07238"/>
    </source>
</evidence>
<name>A0ABY5JXT5_9BACI</name>
<dbReference type="SUPFAM" id="SSF141371">
    <property type="entry name" value="PilZ domain-like"/>
    <property type="match status" value="1"/>
</dbReference>
<reference evidence="2" key="1">
    <citation type="submission" date="2022-07" db="EMBL/GenBank/DDBJ databases">
        <title>FELIX.</title>
        <authorList>
            <person name="Wan K.H."/>
            <person name="Park S."/>
            <person name="Lawrence Q."/>
            <person name="Eichenberger J.P."/>
            <person name="Booth B.W."/>
            <person name="Piaggio A.J."/>
            <person name="Chandler J.C."/>
            <person name="Franklin A.B."/>
            <person name="Celniker S.E."/>
        </authorList>
    </citation>
    <scope>NUCLEOTIDE SEQUENCE</scope>
    <source>
        <strain evidence="2">QA-1986 374</strain>
    </source>
</reference>
<dbReference type="Gene3D" id="2.40.10.220">
    <property type="entry name" value="predicted glycosyltransferase like domains"/>
    <property type="match status" value="1"/>
</dbReference>
<feature type="domain" description="PilZ" evidence="1">
    <location>
        <begin position="99"/>
        <end position="210"/>
    </location>
</feature>
<proteinExistence type="predicted"/>